<comment type="catalytic activity">
    <reaction evidence="9">
        <text>3',3'-c-di-GMP + H2O = 5'-phosphoguanylyl(3'-&gt;5')guanosine + H(+)</text>
        <dbReference type="Rhea" id="RHEA:24902"/>
        <dbReference type="ChEBI" id="CHEBI:15377"/>
        <dbReference type="ChEBI" id="CHEBI:15378"/>
        <dbReference type="ChEBI" id="CHEBI:58754"/>
        <dbReference type="ChEBI" id="CHEBI:58805"/>
        <dbReference type="EC" id="3.1.4.52"/>
    </reaction>
</comment>
<comment type="subcellular location">
    <subcellularLocation>
        <location evidence="1">Cell membrane</location>
        <topology evidence="1">Multi-pass membrane protein</topology>
    </subcellularLocation>
</comment>
<evidence type="ECO:0000256" key="1">
    <source>
        <dbReference type="ARBA" id="ARBA00004651"/>
    </source>
</evidence>
<keyword evidence="7 10" id="KW-1133">Transmembrane helix</keyword>
<keyword evidence="5 10" id="KW-0812">Transmembrane</keyword>
<evidence type="ECO:0000256" key="4">
    <source>
        <dbReference type="ARBA" id="ARBA00022636"/>
    </source>
</evidence>
<accession>A0ABV1PP52</accession>
<evidence type="ECO:0000313" key="13">
    <source>
        <dbReference type="Proteomes" id="UP001447374"/>
    </source>
</evidence>
<keyword evidence="4" id="KW-0973">c-di-GMP</keyword>
<evidence type="ECO:0000256" key="5">
    <source>
        <dbReference type="ARBA" id="ARBA00022692"/>
    </source>
</evidence>
<keyword evidence="3" id="KW-1003">Cell membrane</keyword>
<dbReference type="InterPro" id="IPR024744">
    <property type="entry name" value="CSS-motif_dom"/>
</dbReference>
<evidence type="ECO:0000256" key="7">
    <source>
        <dbReference type="ARBA" id="ARBA00022989"/>
    </source>
</evidence>
<dbReference type="PANTHER" id="PTHR33121:SF81">
    <property type="entry name" value="CYCLIC DI-GMP PHOSPHODIESTERASE PDEB-RELATED"/>
    <property type="match status" value="1"/>
</dbReference>
<evidence type="ECO:0000256" key="3">
    <source>
        <dbReference type="ARBA" id="ARBA00022475"/>
    </source>
</evidence>
<dbReference type="RefSeq" id="WP_024561496.1">
    <property type="nucleotide sequence ID" value="NZ_BMKJ01000001.1"/>
</dbReference>
<dbReference type="EMBL" id="JBEHGX010000006">
    <property type="protein sequence ID" value="MER0126624.1"/>
    <property type="molecule type" value="Genomic_DNA"/>
</dbReference>
<dbReference type="Pfam" id="PF12792">
    <property type="entry name" value="CSS-motif"/>
    <property type="match status" value="1"/>
</dbReference>
<evidence type="ECO:0000256" key="9">
    <source>
        <dbReference type="ARBA" id="ARBA00034290"/>
    </source>
</evidence>
<keyword evidence="8 10" id="KW-0472">Membrane</keyword>
<keyword evidence="6" id="KW-0378">Hydrolase</keyword>
<dbReference type="Pfam" id="PF00563">
    <property type="entry name" value="EAL"/>
    <property type="match status" value="1"/>
</dbReference>
<gene>
    <name evidence="12" type="ORF">ABQG75_12860</name>
</gene>
<keyword evidence="13" id="KW-1185">Reference proteome</keyword>
<dbReference type="PROSITE" id="PS50883">
    <property type="entry name" value="EAL"/>
    <property type="match status" value="1"/>
</dbReference>
<dbReference type="EC" id="3.1.4.52" evidence="2"/>
<evidence type="ECO:0000256" key="8">
    <source>
        <dbReference type="ARBA" id="ARBA00023136"/>
    </source>
</evidence>
<dbReference type="InterPro" id="IPR050706">
    <property type="entry name" value="Cyclic-di-GMP_PDE-like"/>
</dbReference>
<evidence type="ECO:0000256" key="6">
    <source>
        <dbReference type="ARBA" id="ARBA00022801"/>
    </source>
</evidence>
<sequence>MKTKHRVSLITGMLTLALLLPVLFSIWFAHHQAEKRFRSELNSYTDRTIRRTGQVEEQAKLALWEINRFQGETCSPAHLQAMRRLTFSFRHVQEVMYMRNRTLLCSSLESRGEQMRWPRPDRINAEGYAVWFTQSNDLNFYHYMVALGIGSHVVVMDPMSFIDVIPFGSWPIEVALIGLNQNRVIASSVRFDESVWQRAQQGKLSRLEYQGNVYLIRRQPESGFALVVWASRLPLEKESRDQMMVWLPLGVAISAFAVVLMLRLLRRIQSPRYRLLDAINASELRVYYQPVVNLSNGRVVGAEALVRWPQPDGSMLTPDIFIPLAEQTGLISRITRQVVQSVFRDLGDYLHVHPDMHISINLAPEDLFSDDLLDLLTPLLARWQVEPQQIALEITERGFADPKVTSPVIERLREAGHKVYIDDFGTGYSSLSYLQDLPVDILKIDKSFVDALEYKQVTPHIIEMAKSLRLEMVAEGVETESQADWLRLHGVQYGQGWLYSKALPPGEYIAWFNQQNATLLT</sequence>
<dbReference type="Gene3D" id="3.20.20.450">
    <property type="entry name" value="EAL domain"/>
    <property type="match status" value="1"/>
</dbReference>
<organism evidence="12 13">
    <name type="scientific">Franconibacter daqui</name>
    <dbReference type="NCBI Taxonomy" id="2047724"/>
    <lineage>
        <taxon>Bacteria</taxon>
        <taxon>Pseudomonadati</taxon>
        <taxon>Pseudomonadota</taxon>
        <taxon>Gammaproteobacteria</taxon>
        <taxon>Enterobacterales</taxon>
        <taxon>Enterobacteriaceae</taxon>
        <taxon>Franconibacter</taxon>
    </lineage>
</organism>
<dbReference type="SUPFAM" id="SSF141868">
    <property type="entry name" value="EAL domain-like"/>
    <property type="match status" value="1"/>
</dbReference>
<proteinExistence type="predicted"/>
<dbReference type="SMART" id="SM00052">
    <property type="entry name" value="EAL"/>
    <property type="match status" value="1"/>
</dbReference>
<name>A0ABV1PP52_9ENTR</name>
<evidence type="ECO:0000256" key="10">
    <source>
        <dbReference type="SAM" id="Phobius"/>
    </source>
</evidence>
<evidence type="ECO:0000256" key="2">
    <source>
        <dbReference type="ARBA" id="ARBA00012282"/>
    </source>
</evidence>
<dbReference type="PANTHER" id="PTHR33121">
    <property type="entry name" value="CYCLIC DI-GMP PHOSPHODIESTERASE PDEF"/>
    <property type="match status" value="1"/>
</dbReference>
<evidence type="ECO:0000313" key="12">
    <source>
        <dbReference type="EMBL" id="MER0126624.1"/>
    </source>
</evidence>
<feature type="domain" description="EAL" evidence="11">
    <location>
        <begin position="268"/>
        <end position="516"/>
    </location>
</feature>
<dbReference type="InterPro" id="IPR035919">
    <property type="entry name" value="EAL_sf"/>
</dbReference>
<feature type="transmembrane region" description="Helical" evidence="10">
    <location>
        <begin position="243"/>
        <end position="265"/>
    </location>
</feature>
<dbReference type="InterPro" id="IPR001633">
    <property type="entry name" value="EAL_dom"/>
</dbReference>
<dbReference type="CDD" id="cd01948">
    <property type="entry name" value="EAL"/>
    <property type="match status" value="1"/>
</dbReference>
<evidence type="ECO:0000259" key="11">
    <source>
        <dbReference type="PROSITE" id="PS50883"/>
    </source>
</evidence>
<reference evidence="12 13" key="1">
    <citation type="submission" date="2024-06" db="EMBL/GenBank/DDBJ databases">
        <title>Fanconibacter daqui strain Q02 whole shotgun sequencing project.</title>
        <authorList>
            <person name="Rodrigues J.W.A."/>
            <person name="Viana L.C."/>
            <person name="Vieira E.C."/>
            <person name="Souza F.O.L."/>
            <person name="Alegria O.C."/>
            <person name="Patroca S."/>
            <person name="Cruz A.C.R."/>
            <person name="Nunes A.R.C."/>
        </authorList>
    </citation>
    <scope>NUCLEOTIDE SEQUENCE [LARGE SCALE GENOMIC DNA]</scope>
    <source>
        <strain evidence="12 13">Q02</strain>
    </source>
</reference>
<comment type="caution">
    <text evidence="12">The sequence shown here is derived from an EMBL/GenBank/DDBJ whole genome shotgun (WGS) entry which is preliminary data.</text>
</comment>
<protein>
    <recommendedName>
        <fullName evidence="2">cyclic-guanylate-specific phosphodiesterase</fullName>
        <ecNumber evidence="2">3.1.4.52</ecNumber>
    </recommendedName>
</protein>
<dbReference type="Proteomes" id="UP001447374">
    <property type="component" value="Unassembled WGS sequence"/>
</dbReference>